<gene>
    <name evidence="2" type="ORF">K450DRAFT_222765</name>
</gene>
<dbReference type="RefSeq" id="XP_051448270.1">
    <property type="nucleotide sequence ID" value="XM_051585955.1"/>
</dbReference>
<feature type="region of interest" description="Disordered" evidence="1">
    <location>
        <begin position="1"/>
        <end position="21"/>
    </location>
</feature>
<keyword evidence="3" id="KW-1185">Reference proteome</keyword>
<reference evidence="2" key="1">
    <citation type="submission" date="2021-06" db="EMBL/GenBank/DDBJ databases">
        <authorList>
            <consortium name="DOE Joint Genome Institute"/>
            <person name="Mondo S.J."/>
            <person name="Amses K.R."/>
            <person name="Simmons D.R."/>
            <person name="Longcore J.E."/>
            <person name="Seto K."/>
            <person name="Alves G.H."/>
            <person name="Bonds A.E."/>
            <person name="Quandt C.A."/>
            <person name="Davis W.J."/>
            <person name="Chang Y."/>
            <person name="Letcher P.M."/>
            <person name="Powell M.J."/>
            <person name="Kuo A."/>
            <person name="Labutti K."/>
            <person name="Pangilinan J."/>
            <person name="Andreopoulos W."/>
            <person name="Tritt A."/>
            <person name="Riley R."/>
            <person name="Hundley H."/>
            <person name="Johnson J."/>
            <person name="Lipzen A."/>
            <person name="Barry K."/>
            <person name="Berbee M.L."/>
            <person name="Buchler N.E."/>
            <person name="Grigoriev I.V."/>
            <person name="Spatafora J.W."/>
            <person name="Stajich J.E."/>
            <person name="James T.Y."/>
        </authorList>
    </citation>
    <scope>NUCLEOTIDE SEQUENCE</scope>
    <source>
        <strain evidence="2">AG</strain>
    </source>
</reference>
<dbReference type="Proteomes" id="UP001206595">
    <property type="component" value="Unassembled WGS sequence"/>
</dbReference>
<dbReference type="GeneID" id="75911303"/>
<dbReference type="GO" id="GO:0005634">
    <property type="term" value="C:nucleus"/>
    <property type="evidence" value="ECO:0007669"/>
    <property type="project" value="TreeGrafter"/>
</dbReference>
<accession>A0AAD5EG75</accession>
<dbReference type="AlphaFoldDB" id="A0AAD5EG75"/>
<sequence>MTQPPPSAVGQPAQQGPGLFGQMASTAAGVAVGHSIGHAITGGASSLFGGSREQPPAEQPQSVPQQQYSDYQQPAYQQQSVGGASCEADAKAFTKCLEINNNDVAQCHWYLENLKACQQMSAQY</sequence>
<dbReference type="PANTHER" id="PTHR13523">
    <property type="entry name" value="COILED-COIL-HELIX-COILED-COIL-HELIX DOMAIN CONTAINING 2/NUR77"/>
    <property type="match status" value="1"/>
</dbReference>
<dbReference type="SUPFAM" id="SSF47072">
    <property type="entry name" value="Cysteine alpha-hairpin motif"/>
    <property type="match status" value="1"/>
</dbReference>
<reference evidence="2" key="2">
    <citation type="journal article" date="2022" name="Proc. Natl. Acad. Sci. U.S.A.">
        <title>Diploid-dominant life cycles characterize the early evolution of Fungi.</title>
        <authorList>
            <person name="Amses K.R."/>
            <person name="Simmons D.R."/>
            <person name="Longcore J.E."/>
            <person name="Mondo S.J."/>
            <person name="Seto K."/>
            <person name="Jeronimo G.H."/>
            <person name="Bonds A.E."/>
            <person name="Quandt C.A."/>
            <person name="Davis W.J."/>
            <person name="Chang Y."/>
            <person name="Federici B.A."/>
            <person name="Kuo A."/>
            <person name="LaButti K."/>
            <person name="Pangilinan J."/>
            <person name="Andreopoulos W."/>
            <person name="Tritt A."/>
            <person name="Riley R."/>
            <person name="Hundley H."/>
            <person name="Johnson J."/>
            <person name="Lipzen A."/>
            <person name="Barry K."/>
            <person name="Lang B.F."/>
            <person name="Cuomo C.A."/>
            <person name="Buchler N.E."/>
            <person name="Grigoriev I.V."/>
            <person name="Spatafora J.W."/>
            <person name="Stajich J.E."/>
            <person name="James T.Y."/>
        </authorList>
    </citation>
    <scope>NUCLEOTIDE SEQUENCE</scope>
    <source>
        <strain evidence="2">AG</strain>
    </source>
</reference>
<name>A0AAD5EG75_UMBRA</name>
<dbReference type="PANTHER" id="PTHR13523:SF2">
    <property type="entry name" value="COILED-COIL-HELIX-COILED-COIL-HELIX DOMAIN CONTAINING 2, ISOFORM A-RELATED"/>
    <property type="match status" value="1"/>
</dbReference>
<proteinExistence type="predicted"/>
<feature type="compositionally biased region" description="Polar residues" evidence="1">
    <location>
        <begin position="59"/>
        <end position="74"/>
    </location>
</feature>
<evidence type="ECO:0000313" key="2">
    <source>
        <dbReference type="EMBL" id="KAI8583266.1"/>
    </source>
</evidence>
<dbReference type="GO" id="GO:0005739">
    <property type="term" value="C:mitochondrion"/>
    <property type="evidence" value="ECO:0007669"/>
    <property type="project" value="TreeGrafter"/>
</dbReference>
<comment type="caution">
    <text evidence="2">The sequence shown here is derived from an EMBL/GenBank/DDBJ whole genome shotgun (WGS) entry which is preliminary data.</text>
</comment>
<evidence type="ECO:0000256" key="1">
    <source>
        <dbReference type="SAM" id="MobiDB-lite"/>
    </source>
</evidence>
<protein>
    <recommendedName>
        <fullName evidence="4">CHCH domain-containing protein</fullName>
    </recommendedName>
</protein>
<evidence type="ECO:0008006" key="4">
    <source>
        <dbReference type="Google" id="ProtNLM"/>
    </source>
</evidence>
<dbReference type="InterPro" id="IPR055304">
    <property type="entry name" value="CHCHD2/10-like"/>
</dbReference>
<organism evidence="2 3">
    <name type="scientific">Umbelopsis ramanniana AG</name>
    <dbReference type="NCBI Taxonomy" id="1314678"/>
    <lineage>
        <taxon>Eukaryota</taxon>
        <taxon>Fungi</taxon>
        <taxon>Fungi incertae sedis</taxon>
        <taxon>Mucoromycota</taxon>
        <taxon>Mucoromycotina</taxon>
        <taxon>Umbelopsidomycetes</taxon>
        <taxon>Umbelopsidales</taxon>
        <taxon>Umbelopsidaceae</taxon>
        <taxon>Umbelopsis</taxon>
    </lineage>
</organism>
<evidence type="ECO:0000313" key="3">
    <source>
        <dbReference type="Proteomes" id="UP001206595"/>
    </source>
</evidence>
<feature type="region of interest" description="Disordered" evidence="1">
    <location>
        <begin position="43"/>
        <end position="74"/>
    </location>
</feature>
<dbReference type="GO" id="GO:0007005">
    <property type="term" value="P:mitochondrion organization"/>
    <property type="evidence" value="ECO:0007669"/>
    <property type="project" value="InterPro"/>
</dbReference>
<dbReference type="EMBL" id="MU620896">
    <property type="protein sequence ID" value="KAI8583266.1"/>
    <property type="molecule type" value="Genomic_DNA"/>
</dbReference>
<dbReference type="InterPro" id="IPR009069">
    <property type="entry name" value="Cys_alpha_HP_mot_SF"/>
</dbReference>